<dbReference type="InterPro" id="IPR052337">
    <property type="entry name" value="SAT4-like"/>
</dbReference>
<keyword evidence="4 7" id="KW-0472">Membrane</keyword>
<dbReference type="EMBL" id="RIBY02001390">
    <property type="protein sequence ID" value="KAH9829272.1"/>
    <property type="molecule type" value="Genomic_DNA"/>
</dbReference>
<evidence type="ECO:0000256" key="1">
    <source>
        <dbReference type="ARBA" id="ARBA00004141"/>
    </source>
</evidence>
<keyword evidence="2 7" id="KW-0812">Transmembrane</keyword>
<reference evidence="9 10" key="2">
    <citation type="journal article" date="2021" name="Curr. Genet.">
        <title>Genetic response to nitrogen starvation in the aggressive Eucalyptus foliar pathogen Teratosphaeria destructans.</title>
        <authorList>
            <person name="Havenga M."/>
            <person name="Wingfield B.D."/>
            <person name="Wingfield M.J."/>
            <person name="Dreyer L.L."/>
            <person name="Roets F."/>
            <person name="Aylward J."/>
        </authorList>
    </citation>
    <scope>NUCLEOTIDE SEQUENCE [LARGE SCALE GENOMIC DNA]</scope>
    <source>
        <strain evidence="9">CMW44962</strain>
    </source>
</reference>
<feature type="compositionally biased region" description="Basic and acidic residues" evidence="6">
    <location>
        <begin position="301"/>
        <end position="311"/>
    </location>
</feature>
<feature type="domain" description="Rhodopsin" evidence="8">
    <location>
        <begin position="59"/>
        <end position="295"/>
    </location>
</feature>
<feature type="transmembrane region" description="Helical" evidence="7">
    <location>
        <begin position="40"/>
        <end position="64"/>
    </location>
</feature>
<feature type="region of interest" description="Disordered" evidence="6">
    <location>
        <begin position="301"/>
        <end position="322"/>
    </location>
</feature>
<feature type="transmembrane region" description="Helical" evidence="7">
    <location>
        <begin position="232"/>
        <end position="252"/>
    </location>
</feature>
<evidence type="ECO:0000259" key="8">
    <source>
        <dbReference type="Pfam" id="PF20684"/>
    </source>
</evidence>
<feature type="compositionally biased region" description="Low complexity" evidence="6">
    <location>
        <begin position="418"/>
        <end position="431"/>
    </location>
</feature>
<dbReference type="GO" id="GO:0016020">
    <property type="term" value="C:membrane"/>
    <property type="evidence" value="ECO:0007669"/>
    <property type="project" value="UniProtKB-SubCell"/>
</dbReference>
<evidence type="ECO:0000256" key="6">
    <source>
        <dbReference type="SAM" id="MobiDB-lite"/>
    </source>
</evidence>
<organism evidence="9 10">
    <name type="scientific">Teratosphaeria destructans</name>
    <dbReference type="NCBI Taxonomy" id="418781"/>
    <lineage>
        <taxon>Eukaryota</taxon>
        <taxon>Fungi</taxon>
        <taxon>Dikarya</taxon>
        <taxon>Ascomycota</taxon>
        <taxon>Pezizomycotina</taxon>
        <taxon>Dothideomycetes</taxon>
        <taxon>Dothideomycetidae</taxon>
        <taxon>Mycosphaerellales</taxon>
        <taxon>Teratosphaeriaceae</taxon>
        <taxon>Teratosphaeria</taxon>
    </lineage>
</organism>
<feature type="transmembrane region" description="Helical" evidence="7">
    <location>
        <begin position="121"/>
        <end position="141"/>
    </location>
</feature>
<feature type="region of interest" description="Disordered" evidence="6">
    <location>
        <begin position="350"/>
        <end position="462"/>
    </location>
</feature>
<feature type="transmembrane region" description="Helical" evidence="7">
    <location>
        <begin position="148"/>
        <end position="176"/>
    </location>
</feature>
<keyword evidence="3 7" id="KW-1133">Transmembrane helix</keyword>
<comment type="caution">
    <text evidence="9">The sequence shown here is derived from an EMBL/GenBank/DDBJ whole genome shotgun (WGS) entry which is preliminary data.</text>
</comment>
<feature type="transmembrane region" description="Helical" evidence="7">
    <location>
        <begin position="76"/>
        <end position="94"/>
    </location>
</feature>
<sequence length="488" mass="54214">MNQHLATMMIDRRGSLPNGQGGIAAASATSKMNLTDAERAGLIAIIVIFTFLATLAVALRYFTIWVRRRPIGADDWTMAVAFLCTIAFTISTTMDVELLDPPAITVAWLKRLLKLAAVDQITSNAAIFTVKLSILFLYLRISRSVRNFLWWGAWSAIALISVQFISTVVVWCVQCIPLEKSWKPWVAGHCIEVYSWWLSFNGFHIFSDVLVLVLPMWTFWKLEAPLQKRIGVVCLFGVGCIPVIAGCFRMKSLLDLVHARGSPWHAALQVGTWGFIELDLGIVCACVPTIKMLFTTPKDIPRHEASPRTSEKPSVQKMSGNSRTKFSKYHITSVGDTIDEGDIELVQHRNSGGAESAAESQKTLATISTVAPLPTAARPTRAPMSGTQQRHTSNTSMSRTPPSRSRGNSLQSLRRKFSCSSSPRRPSQTRSHIAPVLRPEPEDYSAEISRGHSRSGQPEYDPNAIMVHTSFLVNDNSRASDEARFWRR</sequence>
<dbReference type="Pfam" id="PF20684">
    <property type="entry name" value="Fung_rhodopsin"/>
    <property type="match status" value="1"/>
</dbReference>
<evidence type="ECO:0000256" key="7">
    <source>
        <dbReference type="SAM" id="Phobius"/>
    </source>
</evidence>
<dbReference type="OrthoDB" id="5329176at2759"/>
<evidence type="ECO:0000256" key="2">
    <source>
        <dbReference type="ARBA" id="ARBA00022692"/>
    </source>
</evidence>
<feature type="transmembrane region" description="Helical" evidence="7">
    <location>
        <begin position="196"/>
        <end position="220"/>
    </location>
</feature>
<evidence type="ECO:0000256" key="3">
    <source>
        <dbReference type="ARBA" id="ARBA00022989"/>
    </source>
</evidence>
<comment type="similarity">
    <text evidence="5">Belongs to the SAT4 family.</text>
</comment>
<dbReference type="PANTHER" id="PTHR33048">
    <property type="entry name" value="PTH11-LIKE INTEGRAL MEMBRANE PROTEIN (AFU_ORTHOLOGUE AFUA_5G11245)"/>
    <property type="match status" value="1"/>
</dbReference>
<comment type="subcellular location">
    <subcellularLocation>
        <location evidence="1">Membrane</location>
        <topology evidence="1">Multi-pass membrane protein</topology>
    </subcellularLocation>
</comment>
<dbReference type="Proteomes" id="UP001138500">
    <property type="component" value="Unassembled WGS sequence"/>
</dbReference>
<evidence type="ECO:0000313" key="10">
    <source>
        <dbReference type="Proteomes" id="UP001138500"/>
    </source>
</evidence>
<feature type="compositionally biased region" description="Polar residues" evidence="6">
    <location>
        <begin position="312"/>
        <end position="322"/>
    </location>
</feature>
<dbReference type="AlphaFoldDB" id="A0A9W7SUD4"/>
<feature type="compositionally biased region" description="Low complexity" evidence="6">
    <location>
        <begin position="371"/>
        <end position="383"/>
    </location>
</feature>
<evidence type="ECO:0000313" key="9">
    <source>
        <dbReference type="EMBL" id="KAH9829272.1"/>
    </source>
</evidence>
<reference evidence="9 10" key="1">
    <citation type="journal article" date="2018" name="IMA Fungus">
        <title>IMA Genome-F 10: Nine draft genome sequences of Claviceps purpurea s.lat., including C. arundinis, C. humidiphila, and C. cf. spartinae, pseudomolecules for the pitch canker pathogen Fusarium circinatum, draft genome of Davidsoniella eucalypti, Grosmannia galeiformis, Quambalaria eucalypti, and Teratosphaeria destructans.</title>
        <authorList>
            <person name="Wingfield B.D."/>
            <person name="Liu M."/>
            <person name="Nguyen H.D."/>
            <person name="Lane F.A."/>
            <person name="Morgan S.W."/>
            <person name="De Vos L."/>
            <person name="Wilken P.M."/>
            <person name="Duong T.A."/>
            <person name="Aylward J."/>
            <person name="Coetzee M.P."/>
            <person name="Dadej K."/>
            <person name="De Beer Z.W."/>
            <person name="Findlay W."/>
            <person name="Havenga M."/>
            <person name="Kolarik M."/>
            <person name="Menzies J.G."/>
            <person name="Naidoo K."/>
            <person name="Pochopski O."/>
            <person name="Shoukouhi P."/>
            <person name="Santana Q.C."/>
            <person name="Seifert K.A."/>
            <person name="Soal N."/>
            <person name="Steenkamp E.T."/>
            <person name="Tatham C.T."/>
            <person name="van der Nest M.A."/>
            <person name="Wingfield M.J."/>
        </authorList>
    </citation>
    <scope>NUCLEOTIDE SEQUENCE [LARGE SCALE GENOMIC DNA]</scope>
    <source>
        <strain evidence="9">CMW44962</strain>
    </source>
</reference>
<dbReference type="PANTHER" id="PTHR33048:SF47">
    <property type="entry name" value="INTEGRAL MEMBRANE PROTEIN-RELATED"/>
    <property type="match status" value="1"/>
</dbReference>
<name>A0A9W7SUD4_9PEZI</name>
<feature type="compositionally biased region" description="Polar residues" evidence="6">
    <location>
        <begin position="358"/>
        <end position="369"/>
    </location>
</feature>
<feature type="compositionally biased region" description="Low complexity" evidence="6">
    <location>
        <begin position="392"/>
        <end position="406"/>
    </location>
</feature>
<evidence type="ECO:0000256" key="5">
    <source>
        <dbReference type="ARBA" id="ARBA00038359"/>
    </source>
</evidence>
<accession>A0A9W7SUD4</accession>
<evidence type="ECO:0000256" key="4">
    <source>
        <dbReference type="ARBA" id="ARBA00023136"/>
    </source>
</evidence>
<keyword evidence="10" id="KW-1185">Reference proteome</keyword>
<gene>
    <name evidence="9" type="ORF">Tdes44962_MAKER09143</name>
</gene>
<proteinExistence type="inferred from homology"/>
<protein>
    <submittedName>
        <fullName evidence="9">Integral membrane protein</fullName>
    </submittedName>
</protein>
<dbReference type="InterPro" id="IPR049326">
    <property type="entry name" value="Rhodopsin_dom_fungi"/>
</dbReference>